<dbReference type="Gene3D" id="3.30.43.10">
    <property type="entry name" value="Uridine Diphospho-n-acetylenolpyruvylglucosamine Reductase, domain 2"/>
    <property type="match status" value="1"/>
</dbReference>
<dbReference type="PROSITE" id="PS00862">
    <property type="entry name" value="OX2_COVAL_FAD"/>
    <property type="match status" value="1"/>
</dbReference>
<evidence type="ECO:0000256" key="2">
    <source>
        <dbReference type="ARBA" id="ARBA00005466"/>
    </source>
</evidence>
<evidence type="ECO:0000256" key="6">
    <source>
        <dbReference type="ARBA" id="ARBA00023002"/>
    </source>
</evidence>
<dbReference type="SUPFAM" id="SSF56176">
    <property type="entry name" value="FAD-binding/transporter-associated domain-like"/>
    <property type="match status" value="1"/>
</dbReference>
<feature type="domain" description="FAD-binding PCMH-type" evidence="8">
    <location>
        <begin position="70"/>
        <end position="253"/>
    </location>
</feature>
<dbReference type="InterPro" id="IPR036318">
    <property type="entry name" value="FAD-bd_PCMH-like_sf"/>
</dbReference>
<keyword evidence="4" id="KW-0285">Flavoprotein</keyword>
<evidence type="ECO:0000259" key="8">
    <source>
        <dbReference type="PROSITE" id="PS51387"/>
    </source>
</evidence>
<comment type="cofactor">
    <cofactor evidence="1">
        <name>FAD</name>
        <dbReference type="ChEBI" id="CHEBI:57692"/>
    </cofactor>
</comment>
<dbReference type="PANTHER" id="PTHR13878">
    <property type="entry name" value="GULONOLACTONE OXIDASE"/>
    <property type="match status" value="1"/>
</dbReference>
<name>A0A484M4S0_9ASTE</name>
<dbReference type="SUPFAM" id="SSF55103">
    <property type="entry name" value="FAD-linked oxidases, C-terminal domain"/>
    <property type="match status" value="1"/>
</dbReference>
<proteinExistence type="inferred from homology"/>
<protein>
    <recommendedName>
        <fullName evidence="3">cytokinin dehydrogenase</fullName>
        <ecNumber evidence="3">1.5.99.12</ecNumber>
    </recommendedName>
</protein>
<dbReference type="InterPro" id="IPR016164">
    <property type="entry name" value="FAD-linked_Oxase-like_C"/>
</dbReference>
<dbReference type="GO" id="GO:0071949">
    <property type="term" value="F:FAD binding"/>
    <property type="evidence" value="ECO:0007669"/>
    <property type="project" value="InterPro"/>
</dbReference>
<dbReference type="InterPro" id="IPR016169">
    <property type="entry name" value="FAD-bd_PCMH_sub2"/>
</dbReference>
<comment type="similarity">
    <text evidence="2">Belongs to the oxygen-dependent FAD-linked oxidoreductase family.</text>
</comment>
<dbReference type="Proteomes" id="UP000595140">
    <property type="component" value="Unassembled WGS sequence"/>
</dbReference>
<dbReference type="EC" id="1.5.99.12" evidence="3"/>
<dbReference type="Pfam" id="PF09265">
    <property type="entry name" value="Cytokin-bind"/>
    <property type="match status" value="1"/>
</dbReference>
<keyword evidence="10" id="KW-1185">Reference proteome</keyword>
<evidence type="ECO:0000256" key="5">
    <source>
        <dbReference type="ARBA" id="ARBA00022827"/>
    </source>
</evidence>
<dbReference type="InterPro" id="IPR015345">
    <property type="entry name" value="Cytokinin_DH_FAD/cytokin-bd"/>
</dbReference>
<evidence type="ECO:0000256" key="1">
    <source>
        <dbReference type="ARBA" id="ARBA00001974"/>
    </source>
</evidence>
<dbReference type="GO" id="GO:0009690">
    <property type="term" value="P:cytokinin metabolic process"/>
    <property type="evidence" value="ECO:0007669"/>
    <property type="project" value="InterPro"/>
</dbReference>
<evidence type="ECO:0000256" key="3">
    <source>
        <dbReference type="ARBA" id="ARBA00011928"/>
    </source>
</evidence>
<dbReference type="InterPro" id="IPR016170">
    <property type="entry name" value="Cytok_DH_C_sf"/>
</dbReference>
<dbReference type="Gene3D" id="3.40.462.10">
    <property type="entry name" value="FAD-linked oxidases, C-terminal domain"/>
    <property type="match status" value="1"/>
</dbReference>
<accession>A0A484M4S0</accession>
<dbReference type="Pfam" id="PF01565">
    <property type="entry name" value="FAD_binding_4"/>
    <property type="match status" value="1"/>
</dbReference>
<dbReference type="InterPro" id="IPR016167">
    <property type="entry name" value="FAD-bd_PCMH_sub1"/>
</dbReference>
<dbReference type="OrthoDB" id="415825at2759"/>
<dbReference type="Gene3D" id="3.30.465.10">
    <property type="match status" value="1"/>
</dbReference>
<organism evidence="9 10">
    <name type="scientific">Cuscuta campestris</name>
    <dbReference type="NCBI Taxonomy" id="132261"/>
    <lineage>
        <taxon>Eukaryota</taxon>
        <taxon>Viridiplantae</taxon>
        <taxon>Streptophyta</taxon>
        <taxon>Embryophyta</taxon>
        <taxon>Tracheophyta</taxon>
        <taxon>Spermatophyta</taxon>
        <taxon>Magnoliopsida</taxon>
        <taxon>eudicotyledons</taxon>
        <taxon>Gunneridae</taxon>
        <taxon>Pentapetalae</taxon>
        <taxon>asterids</taxon>
        <taxon>lamiids</taxon>
        <taxon>Solanales</taxon>
        <taxon>Convolvulaceae</taxon>
        <taxon>Cuscuteae</taxon>
        <taxon>Cuscuta</taxon>
        <taxon>Cuscuta subgen. Grammica</taxon>
        <taxon>Cuscuta sect. Cleistogrammica</taxon>
    </lineage>
</organism>
<dbReference type="InterPro" id="IPR050432">
    <property type="entry name" value="FAD-linked_Oxidoreductases_BP"/>
</dbReference>
<dbReference type="PANTHER" id="PTHR13878:SF127">
    <property type="entry name" value="CYTOKININ DEHYDROGENASE 3"/>
    <property type="match status" value="1"/>
</dbReference>
<comment type="catalytic activity">
    <reaction evidence="7">
        <text>N(6)-dimethylallyladenine + A + H2O = 3-methyl-2-butenal + adenine + AH2</text>
        <dbReference type="Rhea" id="RHEA:13625"/>
        <dbReference type="ChEBI" id="CHEBI:13193"/>
        <dbReference type="ChEBI" id="CHEBI:15377"/>
        <dbReference type="ChEBI" id="CHEBI:15825"/>
        <dbReference type="ChEBI" id="CHEBI:16708"/>
        <dbReference type="ChEBI" id="CHEBI:17499"/>
        <dbReference type="ChEBI" id="CHEBI:17660"/>
        <dbReference type="EC" id="1.5.99.12"/>
    </reaction>
</comment>
<evidence type="ECO:0000256" key="7">
    <source>
        <dbReference type="ARBA" id="ARBA00048224"/>
    </source>
</evidence>
<dbReference type="EMBL" id="OOIL02002492">
    <property type="protein sequence ID" value="VFQ83026.1"/>
    <property type="molecule type" value="Genomic_DNA"/>
</dbReference>
<gene>
    <name evidence="9" type="ORF">CCAM_LOCUS24802</name>
</gene>
<dbReference type="AlphaFoldDB" id="A0A484M4S0"/>
<evidence type="ECO:0000313" key="9">
    <source>
        <dbReference type="EMBL" id="VFQ83026.1"/>
    </source>
</evidence>
<evidence type="ECO:0000256" key="4">
    <source>
        <dbReference type="ARBA" id="ARBA00022630"/>
    </source>
</evidence>
<keyword evidence="6" id="KW-0560">Oxidoreductase</keyword>
<dbReference type="InterPro" id="IPR006093">
    <property type="entry name" value="Oxy_OxRdtase_FAD_BS"/>
</dbReference>
<dbReference type="InterPro" id="IPR006094">
    <property type="entry name" value="Oxid_FAD_bind_N"/>
</dbReference>
<sequence length="554" mass="61399">MKMETPISSSFSLIIFLIITRLMSIVGKVKKPNSSSSSSPLPPEIFSLGFASRLRSDPGPAASTDFGKIVEEPPAAVLYPTSVSDIVDLVKFSHDSPSPFAVAARGHGHSVRGQATAKGGVVVEMTSLGRNRRRGEGIRVSWSDSLGFFADVGGDELWVDVLRASLEYGLAPVSWTDYLYLTVGGTLSNAGISGQTFRHGPQISNVHEMDVITGKGELLSCSKNMNPELYFAVLGGLGQFGIITRAKIVLERAPTKVRWVRMLYDDFSKFTRDQEHLISIDEGGLDYVEGSLVLDQSSPNNWRSSFFSTSHQSQISELISKHGIIYSLEIVKHYHDDDSTSSSSSSKEMEGLVGGLSYKEGLVFKREASYFEFLNRVRGGEVKLREKGEWDVPHPWLNLFVPKSRILDFNVGVFLDIILKHNNNNTSGPILVYPTRTSKWDNRMSAVIPEEEETFYCVGLLHSISGLSEWEDADRQNQEILDFCNGAGIKIKQYLPHYSSLEDWSNHFGSKWNLFQMRKSLFDPKFILSPGQRIFVASSSSSGARGGDDIYCSS</sequence>
<dbReference type="PROSITE" id="PS51387">
    <property type="entry name" value="FAD_PCMH"/>
    <property type="match status" value="1"/>
</dbReference>
<keyword evidence="5" id="KW-0274">FAD</keyword>
<dbReference type="GO" id="GO:0019139">
    <property type="term" value="F:cytokinin dehydrogenase activity"/>
    <property type="evidence" value="ECO:0007669"/>
    <property type="project" value="UniProtKB-EC"/>
</dbReference>
<evidence type="ECO:0000313" key="10">
    <source>
        <dbReference type="Proteomes" id="UP000595140"/>
    </source>
</evidence>
<dbReference type="InterPro" id="IPR016166">
    <property type="entry name" value="FAD-bd_PCMH"/>
</dbReference>
<reference evidence="9 10" key="1">
    <citation type="submission" date="2018-04" db="EMBL/GenBank/DDBJ databases">
        <authorList>
            <person name="Vogel A."/>
        </authorList>
    </citation>
    <scope>NUCLEOTIDE SEQUENCE [LARGE SCALE GENOMIC DNA]</scope>
</reference>